<evidence type="ECO:0000313" key="3">
    <source>
        <dbReference type="Proteomes" id="UP000014809"/>
    </source>
</evidence>
<gene>
    <name evidence="2" type="ORF">A606_10340</name>
</gene>
<dbReference type="AlphaFoldDB" id="S4XEZ1"/>
<dbReference type="HOGENOM" id="CLU_1335682_0_0_11"/>
<keyword evidence="3" id="KW-1185">Reference proteome</keyword>
<evidence type="ECO:0000313" key="2">
    <source>
        <dbReference type="EMBL" id="AGP31707.1"/>
    </source>
</evidence>
<reference evidence="2 3" key="1">
    <citation type="submission" date="2012-06" db="EMBL/GenBank/DDBJ databases">
        <title>Complete genome sequence of Corynebacterium terpenotabidum Y-11 (=DSM 44721).</title>
        <authorList>
            <person name="Ruckert C."/>
            <person name="Albersmeier A."/>
            <person name="Al-Dilaimi A."/>
            <person name="Szczepanowski R."/>
            <person name="Kalinowski J."/>
        </authorList>
    </citation>
    <scope>NUCLEOTIDE SEQUENCE [LARGE SCALE GENOMIC DNA]</scope>
    <source>
        <strain evidence="2 3">Y-11</strain>
    </source>
</reference>
<dbReference type="EMBL" id="CP003696">
    <property type="protein sequence ID" value="AGP31707.1"/>
    <property type="molecule type" value="Genomic_DNA"/>
</dbReference>
<name>S4XEZ1_9CORY</name>
<dbReference type="KEGG" id="cter:A606_10340"/>
<dbReference type="OrthoDB" id="4426508at2"/>
<proteinExistence type="predicted"/>
<dbReference type="Proteomes" id="UP000014809">
    <property type="component" value="Chromosome"/>
</dbReference>
<sequence>MTMRRTIIIALCTAIIALTILASILVLLLTSDDDSTDTAAASDALSSTTDNLPAETGTAVTIVEHARGTDGAGGSSGTNGTSGTSGASGTSGSGSATDSRTSSLSSRQTELTQSTIDARCELRELQTVAPLDFTITNHCDGEWAAVSDVKHGTMVVMYWENGAWVGVTPNGQVDNGGGRDIPCYDTDALAADGAPVASMTRIRTC</sequence>
<dbReference type="STRING" id="1200352.A606_10340"/>
<dbReference type="PATRIC" id="fig|1200352.3.peg.2108"/>
<evidence type="ECO:0000256" key="1">
    <source>
        <dbReference type="SAM" id="MobiDB-lite"/>
    </source>
</evidence>
<feature type="compositionally biased region" description="Low complexity" evidence="1">
    <location>
        <begin position="78"/>
        <end position="110"/>
    </location>
</feature>
<accession>S4XEZ1</accession>
<organism evidence="2 3">
    <name type="scientific">Corynebacterium terpenotabidum Y-11</name>
    <dbReference type="NCBI Taxonomy" id="1200352"/>
    <lineage>
        <taxon>Bacteria</taxon>
        <taxon>Bacillati</taxon>
        <taxon>Actinomycetota</taxon>
        <taxon>Actinomycetes</taxon>
        <taxon>Mycobacteriales</taxon>
        <taxon>Corynebacteriaceae</taxon>
        <taxon>Corynebacterium</taxon>
    </lineage>
</organism>
<feature type="region of interest" description="Disordered" evidence="1">
    <location>
        <begin position="67"/>
        <end position="110"/>
    </location>
</feature>
<dbReference type="RefSeq" id="WP_020442057.1">
    <property type="nucleotide sequence ID" value="NC_021663.1"/>
</dbReference>
<protein>
    <submittedName>
        <fullName evidence="2">Uncharacterized protein</fullName>
    </submittedName>
</protein>